<dbReference type="OrthoDB" id="2789670at2759"/>
<comment type="similarity">
    <text evidence="4">Belongs to the cytochrome P450 family.</text>
</comment>
<evidence type="ECO:0000256" key="1">
    <source>
        <dbReference type="ARBA" id="ARBA00001971"/>
    </source>
</evidence>
<keyword evidence="11" id="KW-0503">Monooxygenase</keyword>
<name>A0A409YUR4_9AGAR</name>
<evidence type="ECO:0000313" key="17">
    <source>
        <dbReference type="Proteomes" id="UP000284706"/>
    </source>
</evidence>
<reference evidence="16 17" key="1">
    <citation type="journal article" date="2018" name="Evol. Lett.">
        <title>Horizontal gene cluster transfer increased hallucinogenic mushroom diversity.</title>
        <authorList>
            <person name="Reynolds H.T."/>
            <person name="Vijayakumar V."/>
            <person name="Gluck-Thaler E."/>
            <person name="Korotkin H.B."/>
            <person name="Matheny P.B."/>
            <person name="Slot J.C."/>
        </authorList>
    </citation>
    <scope>NUCLEOTIDE SEQUENCE [LARGE SCALE GENOMIC DNA]</scope>
    <source>
        <strain evidence="16 17">SRW20</strain>
    </source>
</reference>
<accession>A0A409YUR4</accession>
<evidence type="ECO:0000256" key="3">
    <source>
        <dbReference type="ARBA" id="ARBA00005179"/>
    </source>
</evidence>
<comment type="cofactor">
    <cofactor evidence="1 14">
        <name>heme</name>
        <dbReference type="ChEBI" id="CHEBI:30413"/>
    </cofactor>
</comment>
<proteinExistence type="inferred from homology"/>
<feature type="transmembrane region" description="Helical" evidence="15">
    <location>
        <begin position="114"/>
        <end position="133"/>
    </location>
</feature>
<dbReference type="Pfam" id="PF00067">
    <property type="entry name" value="p450"/>
    <property type="match status" value="1"/>
</dbReference>
<dbReference type="InterPro" id="IPR001128">
    <property type="entry name" value="Cyt_P450"/>
</dbReference>
<comment type="pathway">
    <text evidence="3">Secondary metabolite biosynthesis.</text>
</comment>
<feature type="transmembrane region" description="Helical" evidence="15">
    <location>
        <begin position="17"/>
        <end position="34"/>
    </location>
</feature>
<keyword evidence="5 14" id="KW-0349">Heme</keyword>
<dbReference type="PANTHER" id="PTHR46300">
    <property type="entry name" value="P450, PUTATIVE (EUROFUNG)-RELATED-RELATED"/>
    <property type="match status" value="1"/>
</dbReference>
<keyword evidence="10 14" id="KW-0408">Iron</keyword>
<gene>
    <name evidence="16" type="ORF">CVT26_001375</name>
</gene>
<dbReference type="GO" id="GO:0005506">
    <property type="term" value="F:iron ion binding"/>
    <property type="evidence" value="ECO:0007669"/>
    <property type="project" value="InterPro"/>
</dbReference>
<evidence type="ECO:0000256" key="13">
    <source>
        <dbReference type="ARBA" id="ARBA00023180"/>
    </source>
</evidence>
<evidence type="ECO:0000256" key="12">
    <source>
        <dbReference type="ARBA" id="ARBA00023136"/>
    </source>
</evidence>
<evidence type="ECO:0008006" key="18">
    <source>
        <dbReference type="Google" id="ProtNLM"/>
    </source>
</evidence>
<dbReference type="PANTHER" id="PTHR46300:SF2">
    <property type="entry name" value="CYTOCHROME P450 MONOOXYGENASE ALNH-RELATED"/>
    <property type="match status" value="1"/>
</dbReference>
<evidence type="ECO:0000256" key="14">
    <source>
        <dbReference type="PIRSR" id="PIRSR602401-1"/>
    </source>
</evidence>
<dbReference type="PRINTS" id="PR00463">
    <property type="entry name" value="EP450I"/>
</dbReference>
<keyword evidence="17" id="KW-1185">Reference proteome</keyword>
<dbReference type="GO" id="GO:0004497">
    <property type="term" value="F:monooxygenase activity"/>
    <property type="evidence" value="ECO:0007669"/>
    <property type="project" value="UniProtKB-KW"/>
</dbReference>
<dbReference type="GO" id="GO:0020037">
    <property type="term" value="F:heme binding"/>
    <property type="evidence" value="ECO:0007669"/>
    <property type="project" value="InterPro"/>
</dbReference>
<dbReference type="InterPro" id="IPR002401">
    <property type="entry name" value="Cyt_P450_E_grp-I"/>
</dbReference>
<dbReference type="CDD" id="cd11065">
    <property type="entry name" value="CYP64-like"/>
    <property type="match status" value="1"/>
</dbReference>
<dbReference type="AlphaFoldDB" id="A0A409YUR4"/>
<comment type="caution">
    <text evidence="16">The sequence shown here is derived from an EMBL/GenBank/DDBJ whole genome shotgun (WGS) entry which is preliminary data.</text>
</comment>
<dbReference type="InterPro" id="IPR036396">
    <property type="entry name" value="Cyt_P450_sf"/>
</dbReference>
<feature type="binding site" description="axial binding residue" evidence="14">
    <location>
        <position position="447"/>
    </location>
    <ligand>
        <name>heme</name>
        <dbReference type="ChEBI" id="CHEBI:30413"/>
    </ligand>
    <ligandPart>
        <name>Fe</name>
        <dbReference type="ChEBI" id="CHEBI:18248"/>
    </ligandPart>
</feature>
<keyword evidence="6 15" id="KW-0812">Transmembrane</keyword>
<evidence type="ECO:0000256" key="6">
    <source>
        <dbReference type="ARBA" id="ARBA00022692"/>
    </source>
</evidence>
<dbReference type="SUPFAM" id="SSF48264">
    <property type="entry name" value="Cytochrome P450"/>
    <property type="match status" value="1"/>
</dbReference>
<dbReference type="GO" id="GO:0016705">
    <property type="term" value="F:oxidoreductase activity, acting on paired donors, with incorporation or reduction of molecular oxygen"/>
    <property type="evidence" value="ECO:0007669"/>
    <property type="project" value="InterPro"/>
</dbReference>
<dbReference type="STRING" id="231916.A0A409YUR4"/>
<evidence type="ECO:0000256" key="4">
    <source>
        <dbReference type="ARBA" id="ARBA00010617"/>
    </source>
</evidence>
<evidence type="ECO:0000313" key="16">
    <source>
        <dbReference type="EMBL" id="PPR06709.1"/>
    </source>
</evidence>
<dbReference type="EMBL" id="NHYE01000255">
    <property type="protein sequence ID" value="PPR06709.1"/>
    <property type="molecule type" value="Genomic_DNA"/>
</dbReference>
<sequence>MFFLGWIACWGSPCPSWFYWLSVPTLIFCLSWSLRHYQRSRALPPGPRGLPIIGNALQFPTHMPWIKYGAWAKEFGPIFSLDLAGQTVVVLNTFKVASDLLDGRSNIYSDRPRLVMAGEILAGGMSLLFAPYGPLWRKLRRAVHDGFGPHAVERYRPIHYREAALLVLRLLEKPDPHKWENDLERAVTGGILSALYGWPSIGDNEEALVKRLRAHAAKLAASAMAGAHLVDIFPLMKHLPAWMAKWKRDGLAWHETETNLLKELNRDAKEQMSSRNSTDSFISVLTENADKHALSEKEAAWLSEILLIGASEPVTITLVNFVMAMELYPDVMHKAQNELDSVVGRERIPTFEDQEHLPYIQALIREVVRWRPAAPIGVPRRVTEDNWYNGYLIPKGSIIVVNACDPAIFPDFEEFRPERFLTDMPKDTHSMGHASFGFGRRLMHSICAGYNFAMQSLFITIATMLWAVNIEKHTDADGNSITPPRDAFTDTGMVMAPQQFHCKMKPRFSDAVSILRGNMVDG</sequence>
<dbReference type="Proteomes" id="UP000284706">
    <property type="component" value="Unassembled WGS sequence"/>
</dbReference>
<evidence type="ECO:0000256" key="5">
    <source>
        <dbReference type="ARBA" id="ARBA00022617"/>
    </source>
</evidence>
<evidence type="ECO:0000256" key="9">
    <source>
        <dbReference type="ARBA" id="ARBA00023002"/>
    </source>
</evidence>
<keyword evidence="8 15" id="KW-1133">Transmembrane helix</keyword>
<dbReference type="GO" id="GO:0016020">
    <property type="term" value="C:membrane"/>
    <property type="evidence" value="ECO:0007669"/>
    <property type="project" value="UniProtKB-SubCell"/>
</dbReference>
<evidence type="ECO:0000256" key="10">
    <source>
        <dbReference type="ARBA" id="ARBA00023004"/>
    </source>
</evidence>
<keyword evidence="7 14" id="KW-0479">Metal-binding</keyword>
<evidence type="ECO:0000256" key="2">
    <source>
        <dbReference type="ARBA" id="ARBA00004167"/>
    </source>
</evidence>
<dbReference type="InterPro" id="IPR050364">
    <property type="entry name" value="Cytochrome_P450_fung"/>
</dbReference>
<protein>
    <recommendedName>
        <fullName evidence="18">Cytochrome P450</fullName>
    </recommendedName>
</protein>
<organism evidence="16 17">
    <name type="scientific">Gymnopilus dilepis</name>
    <dbReference type="NCBI Taxonomy" id="231916"/>
    <lineage>
        <taxon>Eukaryota</taxon>
        <taxon>Fungi</taxon>
        <taxon>Dikarya</taxon>
        <taxon>Basidiomycota</taxon>
        <taxon>Agaricomycotina</taxon>
        <taxon>Agaricomycetes</taxon>
        <taxon>Agaricomycetidae</taxon>
        <taxon>Agaricales</taxon>
        <taxon>Agaricineae</taxon>
        <taxon>Hymenogastraceae</taxon>
        <taxon>Gymnopilus</taxon>
    </lineage>
</organism>
<dbReference type="InParanoid" id="A0A409YUR4"/>
<dbReference type="Gene3D" id="1.10.630.10">
    <property type="entry name" value="Cytochrome P450"/>
    <property type="match status" value="1"/>
</dbReference>
<keyword evidence="13" id="KW-0325">Glycoprotein</keyword>
<keyword evidence="9" id="KW-0560">Oxidoreductase</keyword>
<evidence type="ECO:0000256" key="8">
    <source>
        <dbReference type="ARBA" id="ARBA00022989"/>
    </source>
</evidence>
<keyword evidence="12 15" id="KW-0472">Membrane</keyword>
<comment type="subcellular location">
    <subcellularLocation>
        <location evidence="2">Membrane</location>
        <topology evidence="2">Single-pass membrane protein</topology>
    </subcellularLocation>
</comment>
<evidence type="ECO:0000256" key="15">
    <source>
        <dbReference type="SAM" id="Phobius"/>
    </source>
</evidence>
<evidence type="ECO:0000256" key="11">
    <source>
        <dbReference type="ARBA" id="ARBA00023033"/>
    </source>
</evidence>
<evidence type="ECO:0000256" key="7">
    <source>
        <dbReference type="ARBA" id="ARBA00022723"/>
    </source>
</evidence>